<protein>
    <submittedName>
        <fullName evidence="1">Uncharacterized protein</fullName>
    </submittedName>
</protein>
<organism evidence="1 2">
    <name type="scientific">Xenopus laevis</name>
    <name type="common">African clawed frog</name>
    <dbReference type="NCBI Taxonomy" id="8355"/>
    <lineage>
        <taxon>Eukaryota</taxon>
        <taxon>Metazoa</taxon>
        <taxon>Chordata</taxon>
        <taxon>Craniata</taxon>
        <taxon>Vertebrata</taxon>
        <taxon>Euteleostomi</taxon>
        <taxon>Amphibia</taxon>
        <taxon>Batrachia</taxon>
        <taxon>Anura</taxon>
        <taxon>Pipoidea</taxon>
        <taxon>Pipidae</taxon>
        <taxon>Xenopodinae</taxon>
        <taxon>Xenopus</taxon>
        <taxon>Xenopus</taxon>
    </lineage>
</organism>
<proteinExistence type="predicted"/>
<reference evidence="2" key="1">
    <citation type="journal article" date="2016" name="Nature">
        <title>Genome evolution in the allotetraploid frog Xenopus laevis.</title>
        <authorList>
            <person name="Session A.M."/>
            <person name="Uno Y."/>
            <person name="Kwon T."/>
            <person name="Chapman J.A."/>
            <person name="Toyoda A."/>
            <person name="Takahashi S."/>
            <person name="Fukui A."/>
            <person name="Hikosaka A."/>
            <person name="Suzuki A."/>
            <person name="Kondo M."/>
            <person name="van Heeringen S.J."/>
            <person name="Quigley I."/>
            <person name="Heinz S."/>
            <person name="Ogino H."/>
            <person name="Ochi H."/>
            <person name="Hellsten U."/>
            <person name="Lyons J.B."/>
            <person name="Simakov O."/>
            <person name="Putnam N."/>
            <person name="Stites J."/>
            <person name="Kuroki Y."/>
            <person name="Tanaka T."/>
            <person name="Michiue T."/>
            <person name="Watanabe M."/>
            <person name="Bogdanovic O."/>
            <person name="Lister R."/>
            <person name="Georgiou G."/>
            <person name="Paranjpe S.S."/>
            <person name="van Kruijsbergen I."/>
            <person name="Shu S."/>
            <person name="Carlson J."/>
            <person name="Kinoshita T."/>
            <person name="Ohta Y."/>
            <person name="Mawaribuchi S."/>
            <person name="Jenkins J."/>
            <person name="Grimwood J."/>
            <person name="Schmutz J."/>
            <person name="Mitros T."/>
            <person name="Mozaffari S.V."/>
            <person name="Suzuki Y."/>
            <person name="Haramoto Y."/>
            <person name="Yamamoto T.S."/>
            <person name="Takagi C."/>
            <person name="Heald R."/>
            <person name="Miller K."/>
            <person name="Haudenschild C."/>
            <person name="Kitzman J."/>
            <person name="Nakayama T."/>
            <person name="Izutsu Y."/>
            <person name="Robert J."/>
            <person name="Fortriede J."/>
            <person name="Burns K."/>
            <person name="Lotay V."/>
            <person name="Karimi K."/>
            <person name="Yasuoka Y."/>
            <person name="Dichmann D.S."/>
            <person name="Flajnik M.F."/>
            <person name="Houston D.W."/>
            <person name="Shendure J."/>
            <person name="DuPasquier L."/>
            <person name="Vize P.D."/>
            <person name="Zorn A.M."/>
            <person name="Ito M."/>
            <person name="Marcotte E.M."/>
            <person name="Wallingford J.B."/>
            <person name="Ito Y."/>
            <person name="Asashima M."/>
            <person name="Ueno N."/>
            <person name="Matsuda Y."/>
            <person name="Veenstra G.J."/>
            <person name="Fujiyama A."/>
            <person name="Harland R.M."/>
            <person name="Taira M."/>
            <person name="Rokhsar D.S."/>
        </authorList>
    </citation>
    <scope>NUCLEOTIDE SEQUENCE [LARGE SCALE GENOMIC DNA]</scope>
    <source>
        <strain evidence="2">J</strain>
    </source>
</reference>
<name>A0A974DA23_XENLA</name>
<sequence>MGSFPLLQVASDPYIVNQNKDRDWILRAIAHGVSFKCSLPMENYKDQIDFLCHIPFTCMHNMLITADQSCKLVSL</sequence>
<gene>
    <name evidence="1" type="ORF">XELAEV_18021246mg</name>
</gene>
<accession>A0A974DA23</accession>
<dbReference type="AlphaFoldDB" id="A0A974DA23"/>
<evidence type="ECO:0000313" key="2">
    <source>
        <dbReference type="Proteomes" id="UP000694892"/>
    </source>
</evidence>
<evidence type="ECO:0000313" key="1">
    <source>
        <dbReference type="EMBL" id="OCT87550.1"/>
    </source>
</evidence>
<dbReference type="Proteomes" id="UP000694892">
    <property type="component" value="Chromosome 3S"/>
</dbReference>
<dbReference type="EMBL" id="CM004471">
    <property type="protein sequence ID" value="OCT87550.1"/>
    <property type="molecule type" value="Genomic_DNA"/>
</dbReference>